<proteinExistence type="predicted"/>
<organism evidence="1 2">
    <name type="scientific">Mycolicibacterium tokaiense</name>
    <dbReference type="NCBI Taxonomy" id="39695"/>
    <lineage>
        <taxon>Bacteria</taxon>
        <taxon>Bacillati</taxon>
        <taxon>Actinomycetota</taxon>
        <taxon>Actinomycetes</taxon>
        <taxon>Mycobacteriales</taxon>
        <taxon>Mycobacteriaceae</taxon>
        <taxon>Mycolicibacterium</taxon>
    </lineage>
</organism>
<reference evidence="1 2" key="1">
    <citation type="submission" date="2018-06" db="EMBL/GenBank/DDBJ databases">
        <authorList>
            <consortium name="Pathogen Informatics"/>
            <person name="Doyle S."/>
        </authorList>
    </citation>
    <scope>NUCLEOTIDE SEQUENCE [LARGE SCALE GENOMIC DNA]</scope>
    <source>
        <strain evidence="1 2">NCTC10821</strain>
    </source>
</reference>
<dbReference type="RefSeq" id="WP_147289373.1">
    <property type="nucleotide sequence ID" value="NZ_AP022600.1"/>
</dbReference>
<dbReference type="AlphaFoldDB" id="A0A378TJA3"/>
<dbReference type="Proteomes" id="UP000254978">
    <property type="component" value="Unassembled WGS sequence"/>
</dbReference>
<gene>
    <name evidence="1" type="ORF">NCTC10821_04177</name>
</gene>
<evidence type="ECO:0000313" key="1">
    <source>
        <dbReference type="EMBL" id="STZ60634.1"/>
    </source>
</evidence>
<sequence>MAAPSRHETPIEDVQDLINFLTKQVSRYDSYRRNEVFVQIKDAPGVVAYAQVVDDNFILDIEPRNQIGYHEE</sequence>
<keyword evidence="2" id="KW-1185">Reference proteome</keyword>
<protein>
    <submittedName>
        <fullName evidence="1">Uncharacterized protein</fullName>
    </submittedName>
</protein>
<name>A0A378TJA3_9MYCO</name>
<evidence type="ECO:0000313" key="2">
    <source>
        <dbReference type="Proteomes" id="UP000254978"/>
    </source>
</evidence>
<dbReference type="EMBL" id="UGQT01000001">
    <property type="protein sequence ID" value="STZ60634.1"/>
    <property type="molecule type" value="Genomic_DNA"/>
</dbReference>
<accession>A0A378TJA3</accession>